<organism evidence="2 3">
    <name type="scientific">Rangifer tarandus platyrhynchus</name>
    <name type="common">Svalbard reindeer</name>
    <dbReference type="NCBI Taxonomy" id="3082113"/>
    <lineage>
        <taxon>Eukaryota</taxon>
        <taxon>Metazoa</taxon>
        <taxon>Chordata</taxon>
        <taxon>Craniata</taxon>
        <taxon>Vertebrata</taxon>
        <taxon>Euteleostomi</taxon>
        <taxon>Mammalia</taxon>
        <taxon>Eutheria</taxon>
        <taxon>Laurasiatheria</taxon>
        <taxon>Artiodactyla</taxon>
        <taxon>Ruminantia</taxon>
        <taxon>Pecora</taxon>
        <taxon>Cervidae</taxon>
        <taxon>Odocoileinae</taxon>
        <taxon>Rangifer</taxon>
    </lineage>
</organism>
<gene>
    <name evidence="2" type="ORF">MRATA1EN1_LOCUS30266</name>
</gene>
<evidence type="ECO:0000313" key="3">
    <source>
        <dbReference type="Proteomes" id="UP001176941"/>
    </source>
</evidence>
<feature type="region of interest" description="Disordered" evidence="1">
    <location>
        <begin position="1"/>
        <end position="42"/>
    </location>
</feature>
<protein>
    <submittedName>
        <fullName evidence="2">Uncharacterized protein</fullName>
    </submittedName>
</protein>
<sequence length="114" mass="12862">MANMDTEKHRGRRWPSEDEGRDRGDASTRPGTSKMASKIPNAGREAWNAFSLSAHGRNQPCPHHDFRLPVSRTERQPISVVYSLWGFVMIAPENKYNPPPWLDFTLEKIMGGGA</sequence>
<dbReference type="EMBL" id="OX460343">
    <property type="protein sequence ID" value="CAI9181304.1"/>
    <property type="molecule type" value="Genomic_DNA"/>
</dbReference>
<dbReference type="Proteomes" id="UP001176941">
    <property type="component" value="Chromosome X"/>
</dbReference>
<proteinExistence type="predicted"/>
<name>A0ABN9ABB8_RANTA</name>
<reference evidence="2" key="1">
    <citation type="submission" date="2023-04" db="EMBL/GenBank/DDBJ databases">
        <authorList>
            <consortium name="ELIXIR-Norway"/>
        </authorList>
    </citation>
    <scope>NUCLEOTIDE SEQUENCE [LARGE SCALE GENOMIC DNA]</scope>
</reference>
<keyword evidence="3" id="KW-1185">Reference proteome</keyword>
<accession>A0ABN9ABB8</accession>
<evidence type="ECO:0000256" key="1">
    <source>
        <dbReference type="SAM" id="MobiDB-lite"/>
    </source>
</evidence>
<evidence type="ECO:0000313" key="2">
    <source>
        <dbReference type="EMBL" id="CAI9181304.1"/>
    </source>
</evidence>
<feature type="compositionally biased region" description="Basic and acidic residues" evidence="1">
    <location>
        <begin position="1"/>
        <end position="26"/>
    </location>
</feature>